<dbReference type="GeneID" id="69810647"/>
<dbReference type="Proteomes" id="UP001272987">
    <property type="component" value="Unassembled WGS sequence"/>
</dbReference>
<comment type="caution">
    <text evidence="1">The sequence shown here is derived from an EMBL/GenBank/DDBJ whole genome shotgun (WGS) entry which is preliminary data.</text>
</comment>
<dbReference type="Proteomes" id="UP001282288">
    <property type="component" value="Unassembled WGS sequence"/>
</dbReference>
<sequence>MGRRFRGTPGLDTATREDVLYITARAESALDLAHADAAKRELERLKTLARRCGVKD</sequence>
<gene>
    <name evidence="1" type="ORF">PV399_12580</name>
    <name evidence="2" type="ORF">PV666_39860</name>
</gene>
<proteinExistence type="predicted"/>
<dbReference type="EMBL" id="JARAWC010000008">
    <property type="protein sequence ID" value="MDX2960545.1"/>
    <property type="molecule type" value="Genomic_DNA"/>
</dbReference>
<dbReference type="EMBL" id="JARAWP010000031">
    <property type="protein sequence ID" value="MDX3023985.1"/>
    <property type="molecule type" value="Genomic_DNA"/>
</dbReference>
<evidence type="ECO:0000313" key="3">
    <source>
        <dbReference type="Proteomes" id="UP001272987"/>
    </source>
</evidence>
<organism evidence="1 4">
    <name type="scientific">Streptomyces acidiscabies</name>
    <dbReference type="NCBI Taxonomy" id="42234"/>
    <lineage>
        <taxon>Bacteria</taxon>
        <taxon>Bacillati</taxon>
        <taxon>Actinomycetota</taxon>
        <taxon>Actinomycetes</taxon>
        <taxon>Kitasatosporales</taxon>
        <taxon>Streptomycetaceae</taxon>
        <taxon>Streptomyces</taxon>
    </lineage>
</organism>
<dbReference type="AlphaFoldDB" id="A0AAP6EFR4"/>
<evidence type="ECO:0000313" key="4">
    <source>
        <dbReference type="Proteomes" id="UP001282288"/>
    </source>
</evidence>
<reference evidence="1 3" key="1">
    <citation type="journal article" date="2023" name="Microb. Genom.">
        <title>Mesoterricola silvestris gen. nov., sp. nov., Mesoterricola sediminis sp. nov., Geothrix oryzae sp. nov., Geothrix edaphica sp. nov., Geothrix rubra sp. nov., and Geothrix limicola sp. nov., six novel members of Acidobacteriota isolated from soils.</title>
        <authorList>
            <person name="Weisberg A.J."/>
            <person name="Pearce E."/>
            <person name="Kramer C.G."/>
            <person name="Chang J.H."/>
            <person name="Clarke C.R."/>
        </authorList>
    </citation>
    <scope>NUCLEOTIDE SEQUENCE</scope>
    <source>
        <strain evidence="2 3">NB05-1H</strain>
        <strain evidence="1">NRRL_B-16521</strain>
    </source>
</reference>
<keyword evidence="3" id="KW-1185">Reference proteome</keyword>
<evidence type="ECO:0000313" key="2">
    <source>
        <dbReference type="EMBL" id="MDX3023985.1"/>
    </source>
</evidence>
<accession>A0AAP6EFR4</accession>
<dbReference type="RefSeq" id="WP_223786505.1">
    <property type="nucleotide sequence ID" value="NZ_CP122369.1"/>
</dbReference>
<name>A0AAP6EFR4_9ACTN</name>
<evidence type="ECO:0000313" key="1">
    <source>
        <dbReference type="EMBL" id="MDX2960545.1"/>
    </source>
</evidence>
<protein>
    <submittedName>
        <fullName evidence="1">Uncharacterized protein</fullName>
    </submittedName>
</protein>